<sequence length="632" mass="70821">MPSNVSKAKAATVQDVDDKTNKTISGTKVSASSSDKRKSTSKDKSSRRHTMDNTSESGRSNHTYETLASADSAKAMPRAPDAPKERPTPPATDAAPALTPPEPTKTTSPKKSSRTSSPGKKHRRAESKSSKKSADPHAVASGPCACQKCAYRYAYPYGGAPQPHPAYHAPYTMEQTPSPYYPQHPAEMAAGDYQLDRRPSLRRSSRPRPMSFHTAPPGTDPYAMTAPTHLVGYGDPRSHFDHGARPDYFDHARADGAVDVLPTIRQSPQVVQRPIMHHAHTDYPFDRHSAFVEYPPVFDSHEADMVPYEYSSSFDTRRTSFPAHVDPYFRRSSRSPTRSTDANHRRPSRDDASYPPVSMRVGRKTSLKQQQHPDSHLVSARAPSRSRRDRSLTDVDSAREYRDSRPSGHDSHSRRRSQQIGLSAYEHGHGHSKSPGHRYTSSESRSQRPVSYYSYDDREKYSKRHSRDLHNEPTPYDKFSEARKYQEAVTGHNDEDELTRSTHRSYGNPTRRPPPRSAHSGRSRHSGRSDSDIQVQVKVIQNGQTISKSKIAGAAEISVTDDGDIWTKDRSYHGGSSARSTSSVFSGLFRRGSNGKSRPENGYESTRESRRRSRVASPIVEDPRERRESRRY</sequence>
<protein>
    <submittedName>
        <fullName evidence="2">Uncharacterized protein</fullName>
    </submittedName>
</protein>
<feature type="compositionally biased region" description="Basic and acidic residues" evidence="1">
    <location>
        <begin position="126"/>
        <end position="135"/>
    </location>
</feature>
<dbReference type="OrthoDB" id="3921599at2759"/>
<evidence type="ECO:0000256" key="1">
    <source>
        <dbReference type="SAM" id="MobiDB-lite"/>
    </source>
</evidence>
<feature type="compositionally biased region" description="Basic and acidic residues" evidence="1">
    <location>
        <begin position="389"/>
        <end position="411"/>
    </location>
</feature>
<feature type="region of interest" description="Disordered" evidence="1">
    <location>
        <begin position="1"/>
        <end position="141"/>
    </location>
</feature>
<feature type="compositionally biased region" description="Low complexity" evidence="1">
    <location>
        <begin position="104"/>
        <end position="118"/>
    </location>
</feature>
<name>A0A2P8ADR5_9PEZI</name>
<keyword evidence="3" id="KW-1185">Reference proteome</keyword>
<dbReference type="EMBL" id="NHZQ01000016">
    <property type="protein sequence ID" value="PSK58594.1"/>
    <property type="molecule type" value="Genomic_DNA"/>
</dbReference>
<feature type="region of interest" description="Disordered" evidence="1">
    <location>
        <begin position="198"/>
        <end position="221"/>
    </location>
</feature>
<accession>A0A2P8ADR5</accession>
<dbReference type="AlphaFoldDB" id="A0A2P8ADR5"/>
<organism evidence="2 3">
    <name type="scientific">Elsinoe australis</name>
    <dbReference type="NCBI Taxonomy" id="40998"/>
    <lineage>
        <taxon>Eukaryota</taxon>
        <taxon>Fungi</taxon>
        <taxon>Dikarya</taxon>
        <taxon>Ascomycota</taxon>
        <taxon>Pezizomycotina</taxon>
        <taxon>Dothideomycetes</taxon>
        <taxon>Dothideomycetidae</taxon>
        <taxon>Myriangiales</taxon>
        <taxon>Elsinoaceae</taxon>
        <taxon>Elsinoe</taxon>
    </lineage>
</organism>
<feature type="compositionally biased region" description="Basic and acidic residues" evidence="1">
    <location>
        <begin position="597"/>
        <end position="608"/>
    </location>
</feature>
<comment type="caution">
    <text evidence="2">The sequence shown here is derived from an EMBL/GenBank/DDBJ whole genome shotgun (WGS) entry which is preliminary data.</text>
</comment>
<evidence type="ECO:0000313" key="3">
    <source>
        <dbReference type="Proteomes" id="UP000243723"/>
    </source>
</evidence>
<feature type="compositionally biased region" description="Basic and acidic residues" evidence="1">
    <location>
        <begin position="341"/>
        <end position="352"/>
    </location>
</feature>
<feature type="compositionally biased region" description="Polar residues" evidence="1">
    <location>
        <begin position="439"/>
        <end position="449"/>
    </location>
</feature>
<gene>
    <name evidence="2" type="ORF">B9Z65_6609</name>
</gene>
<feature type="compositionally biased region" description="Basic and acidic residues" evidence="1">
    <location>
        <begin position="34"/>
        <end position="44"/>
    </location>
</feature>
<feature type="compositionally biased region" description="Basic and acidic residues" evidence="1">
    <location>
        <begin position="621"/>
        <end position="632"/>
    </location>
</feature>
<reference evidence="2 3" key="1">
    <citation type="submission" date="2017-05" db="EMBL/GenBank/DDBJ databases">
        <title>Draft genome sequence of Elsinoe australis.</title>
        <authorList>
            <person name="Cheng Q."/>
        </authorList>
    </citation>
    <scope>NUCLEOTIDE SEQUENCE [LARGE SCALE GENOMIC DNA]</scope>
    <source>
        <strain evidence="2 3">NL1</strain>
    </source>
</reference>
<evidence type="ECO:0000313" key="2">
    <source>
        <dbReference type="EMBL" id="PSK58594.1"/>
    </source>
</evidence>
<feature type="region of interest" description="Disordered" evidence="1">
    <location>
        <begin position="325"/>
        <end position="534"/>
    </location>
</feature>
<dbReference type="Proteomes" id="UP000243723">
    <property type="component" value="Unassembled WGS sequence"/>
</dbReference>
<proteinExistence type="predicted"/>
<feature type="region of interest" description="Disordered" evidence="1">
    <location>
        <begin position="565"/>
        <end position="632"/>
    </location>
</feature>
<feature type="compositionally biased region" description="Polar residues" evidence="1">
    <location>
        <begin position="52"/>
        <end position="66"/>
    </location>
</feature>